<feature type="non-terminal residue" evidence="1">
    <location>
        <position position="33"/>
    </location>
</feature>
<accession>X1VL35</accession>
<reference evidence="1" key="1">
    <citation type="journal article" date="2014" name="Front. Microbiol.">
        <title>High frequency of phylogenetically diverse reductive dehalogenase-homologous genes in deep subseafloor sedimentary metagenomes.</title>
        <authorList>
            <person name="Kawai M."/>
            <person name="Futagami T."/>
            <person name="Toyoda A."/>
            <person name="Takaki Y."/>
            <person name="Nishi S."/>
            <person name="Hori S."/>
            <person name="Arai W."/>
            <person name="Tsubouchi T."/>
            <person name="Morono Y."/>
            <person name="Uchiyama I."/>
            <person name="Ito T."/>
            <person name="Fujiyama A."/>
            <person name="Inagaki F."/>
            <person name="Takami H."/>
        </authorList>
    </citation>
    <scope>NUCLEOTIDE SEQUENCE</scope>
    <source>
        <strain evidence="1">Expedition CK06-06</strain>
    </source>
</reference>
<protein>
    <submittedName>
        <fullName evidence="1">Uncharacterized protein</fullName>
    </submittedName>
</protein>
<comment type="caution">
    <text evidence="1">The sequence shown here is derived from an EMBL/GenBank/DDBJ whole genome shotgun (WGS) entry which is preliminary data.</text>
</comment>
<organism evidence="1">
    <name type="scientific">marine sediment metagenome</name>
    <dbReference type="NCBI Taxonomy" id="412755"/>
    <lineage>
        <taxon>unclassified sequences</taxon>
        <taxon>metagenomes</taxon>
        <taxon>ecological metagenomes</taxon>
    </lineage>
</organism>
<evidence type="ECO:0000313" key="1">
    <source>
        <dbReference type="EMBL" id="GAJ19957.1"/>
    </source>
</evidence>
<dbReference type="EMBL" id="BARW01043441">
    <property type="protein sequence ID" value="GAJ19957.1"/>
    <property type="molecule type" value="Genomic_DNA"/>
</dbReference>
<sequence>AGETISLAIGTSTDYLKGYIETKREIISDKVSS</sequence>
<proteinExistence type="predicted"/>
<dbReference type="AlphaFoldDB" id="X1VL35"/>
<gene>
    <name evidence="1" type="ORF">S12H4_63618</name>
</gene>
<name>X1VL35_9ZZZZ</name>
<feature type="non-terminal residue" evidence="1">
    <location>
        <position position="1"/>
    </location>
</feature>